<keyword evidence="3" id="KW-1185">Reference proteome</keyword>
<feature type="compositionally biased region" description="Low complexity" evidence="1">
    <location>
        <begin position="201"/>
        <end position="211"/>
    </location>
</feature>
<dbReference type="GO" id="GO:0005829">
    <property type="term" value="C:cytosol"/>
    <property type="evidence" value="ECO:0007669"/>
    <property type="project" value="TreeGrafter"/>
</dbReference>
<dbReference type="EMBL" id="AMPZ03000001">
    <property type="protein sequence ID" value="KAH9593573.1"/>
    <property type="molecule type" value="Genomic_DNA"/>
</dbReference>
<organism evidence="2 3">
    <name type="scientific">Schistosoma haematobium</name>
    <name type="common">Blood fluke</name>
    <dbReference type="NCBI Taxonomy" id="6185"/>
    <lineage>
        <taxon>Eukaryota</taxon>
        <taxon>Metazoa</taxon>
        <taxon>Spiralia</taxon>
        <taxon>Lophotrochozoa</taxon>
        <taxon>Platyhelminthes</taxon>
        <taxon>Trematoda</taxon>
        <taxon>Digenea</taxon>
        <taxon>Strigeidida</taxon>
        <taxon>Schistosomatoidea</taxon>
        <taxon>Schistosomatidae</taxon>
        <taxon>Schistosoma</taxon>
    </lineage>
</organism>
<feature type="region of interest" description="Disordered" evidence="1">
    <location>
        <begin position="172"/>
        <end position="293"/>
    </location>
</feature>
<feature type="compositionally biased region" description="Low complexity" evidence="1">
    <location>
        <begin position="1"/>
        <end position="10"/>
    </location>
</feature>
<feature type="compositionally biased region" description="Basic and acidic residues" evidence="1">
    <location>
        <begin position="638"/>
        <end position="647"/>
    </location>
</feature>
<evidence type="ECO:0000256" key="1">
    <source>
        <dbReference type="SAM" id="MobiDB-lite"/>
    </source>
</evidence>
<dbReference type="PANTHER" id="PTHR45774:SF4">
    <property type="entry name" value="AXUNDEAD, ISOFORM F"/>
    <property type="match status" value="1"/>
</dbReference>
<comment type="caution">
    <text evidence="2">The sequence shown here is derived from an EMBL/GenBank/DDBJ whole genome shotgun (WGS) entry which is preliminary data.</text>
</comment>
<feature type="region of interest" description="Disordered" evidence="1">
    <location>
        <begin position="1254"/>
        <end position="1276"/>
    </location>
</feature>
<proteinExistence type="predicted"/>
<dbReference type="PANTHER" id="PTHR45774">
    <property type="entry name" value="BTB/POZ DOMAIN-CONTAINING"/>
    <property type="match status" value="1"/>
</dbReference>
<feature type="compositionally biased region" description="Low complexity" evidence="1">
    <location>
        <begin position="659"/>
        <end position="679"/>
    </location>
</feature>
<sequence>MSEPSSPQQQSEHHEQSQSPHSEIGNESTQNNSPPIITINQDQREIYSRERRHDRNVSFRHRRHQDLSPRFEDDRNIIYLNDPNTRYYRSQNQLSDPSGFWFQRSASARNIRLRSGVSHNHLHQLNLHVDDRLTNQIRRSFQDRSNGLSQDTLIERQNLVLVPMYGLLRPRRSKNRSHRLSADLENPQRRQVEQDVSGFRNLNNSLSSPLNEETVDRPIIFTNPTSRNPHQQPLSTNTAQTLSLRSPNEDNSDRASQAVRSQPRIGSVQTSRVTQAVQTRGLYQGQLRRPQNDVANQRHMDANLGVNDPFAMNITSSTNHLSGMQQQYESGGPNRSNNNNNSSNHHAQTNETLATYNSPNSSRDREIYVLRNNQSSIQPPQLSSIDNASMTTSISDASSIEDLHVTEIVANSHNESVIHRPRLYEANNSDTEKIVKRQEVKYTEKRTDATDWRANLFGSRQLWRQMLITERFADVWFIVGGDDILGNNTSISLHSNDSSAPGGPKSQINCCTNKQLLNVSSTRSTNCSNSINKSRLMYNNNDGNTTTTTTNNNNSSHSNGNNNNNPPNTITITTRTITANNNTTNNNTNTTNNNDNNNNNVYNTPLDILYSRCTDSDQENTIDDATDLNSDGEQPSCHSDHNTDNKSNDYNSQNLSHKLTSTNNLLNRTSNNNNNNNSNCIHSMDPSKGSLNGTNDTEPIIWRFAAHRLILAAASPVFEAMFYGPMADCDNKNSENRREYHIPDIHPKAFQIMLSYIYSDELLVENDINLLFYLLYATKKYILPRLTQICVEYLKDLITAENVCMMLDRSIFFDEVDLTRRCWHIIDVLAPDVLISQGLLTLNSNCVHDLVSRNTLNCQESEVFAAVGRWAGAECNRLGIRDVVSNRVQVAANILPLIRFPTMTLSDFAENVAYSGYLSLEMVRDLFVYITTNKLNIQKKDNTLSITRRSNSLATKKNENSIELTENEMKLTNPSSISTSIQLTNNQSSLPFITNLLPDSGPFPCEPRIGPKLWRCSRFKRIRKDLLSLNTSNNHRHTISFSVSASIFIAGVGIYGSTQVGDIRTVHVELKTGNGNTPLPSPAAITPNLNQLSDRMYLSQASRSTSDLTNLNVSTRLFHNNSNSNNNNNRGGNLNIWDITGLSRLDEGDSLNHFNKKYSTKCLASKQISLRSDGTNRVYDIRFRCPVKLVKNRRYYLSLSTSNSDHHNPASMSTSSTAINSSTSYIGFYGGTEIMIHCPSEETLNKRNNNETITNINKKSSSSLSTTTPPTLSSSNIRKKRLETNKFNENTYLLGNNEMVIFNFHDSWDGLENGSVDRGLIPDLLFYTCF</sequence>
<feature type="region of interest" description="Disordered" evidence="1">
    <location>
        <begin position="522"/>
        <end position="603"/>
    </location>
</feature>
<reference evidence="2" key="3">
    <citation type="submission" date="2021-06" db="EMBL/GenBank/DDBJ databases">
        <title>Chromosome-level genome assembly for S. haematobium.</title>
        <authorList>
            <person name="Stroehlein A.J."/>
        </authorList>
    </citation>
    <scope>NUCLEOTIDE SEQUENCE</scope>
</reference>
<evidence type="ECO:0000313" key="2">
    <source>
        <dbReference type="EMBL" id="KAH9593573.1"/>
    </source>
</evidence>
<dbReference type="SMART" id="SM00225">
    <property type="entry name" value="BTB"/>
    <property type="match status" value="1"/>
</dbReference>
<reference evidence="2" key="1">
    <citation type="journal article" date="2012" name="Nat. Genet.">
        <title>Whole-genome sequence of Schistosoma haematobium.</title>
        <authorList>
            <person name="Young N.D."/>
            <person name="Jex A.R."/>
            <person name="Li B."/>
            <person name="Liu S."/>
            <person name="Yang L."/>
            <person name="Xiong Z."/>
            <person name="Li Y."/>
            <person name="Cantacessi C."/>
            <person name="Hall R.S."/>
            <person name="Xu X."/>
            <person name="Chen F."/>
            <person name="Wu X."/>
            <person name="Zerlotini A."/>
            <person name="Oliveira G."/>
            <person name="Hofmann A."/>
            <person name="Zhang G."/>
            <person name="Fang X."/>
            <person name="Kang Y."/>
            <person name="Campbell B.E."/>
            <person name="Loukas A."/>
            <person name="Ranganathan S."/>
            <person name="Rollinson D."/>
            <person name="Rinaldi G."/>
            <person name="Brindley P.J."/>
            <person name="Yang H."/>
            <person name="Wang J."/>
            <person name="Wang J."/>
            <person name="Gasser R.B."/>
        </authorList>
    </citation>
    <scope>NUCLEOTIDE SEQUENCE</scope>
</reference>
<dbReference type="Gene3D" id="3.30.710.10">
    <property type="entry name" value="Potassium Channel Kv1.1, Chain A"/>
    <property type="match status" value="1"/>
</dbReference>
<feature type="region of interest" description="Disordered" evidence="1">
    <location>
        <begin position="323"/>
        <end position="346"/>
    </location>
</feature>
<protein>
    <submittedName>
        <fullName evidence="2">BTB/POZ domain-containing protein 1</fullName>
    </submittedName>
</protein>
<dbReference type="Proteomes" id="UP000471633">
    <property type="component" value="Unassembled WGS sequence"/>
</dbReference>
<feature type="compositionally biased region" description="Basic and acidic residues" evidence="1">
    <location>
        <begin position="180"/>
        <end position="193"/>
    </location>
</feature>
<feature type="region of interest" description="Disordered" evidence="1">
    <location>
        <begin position="618"/>
        <end position="692"/>
    </location>
</feature>
<dbReference type="SMART" id="SM00875">
    <property type="entry name" value="BACK"/>
    <property type="match status" value="1"/>
</dbReference>
<dbReference type="CTD" id="24590075"/>
<feature type="compositionally biased region" description="Polar residues" evidence="1">
    <location>
        <begin position="648"/>
        <end position="658"/>
    </location>
</feature>
<dbReference type="Pfam" id="PF07707">
    <property type="entry name" value="BACK"/>
    <property type="match status" value="1"/>
</dbReference>
<dbReference type="InterPro" id="IPR000210">
    <property type="entry name" value="BTB/POZ_dom"/>
</dbReference>
<dbReference type="RefSeq" id="XP_035588375.1">
    <property type="nucleotide sequence ID" value="XM_035733198.2"/>
</dbReference>
<feature type="compositionally biased region" description="Polar residues" evidence="1">
    <location>
        <begin position="267"/>
        <end position="278"/>
    </location>
</feature>
<dbReference type="KEGG" id="shx:MS3_00001358"/>
<feature type="region of interest" description="Disordered" evidence="1">
    <location>
        <begin position="1"/>
        <end position="61"/>
    </location>
</feature>
<feature type="compositionally biased region" description="Polar residues" evidence="1">
    <location>
        <begin position="25"/>
        <end position="41"/>
    </location>
</feature>
<dbReference type="SUPFAM" id="SSF54695">
    <property type="entry name" value="POZ domain"/>
    <property type="match status" value="1"/>
</dbReference>
<dbReference type="Gene3D" id="1.25.40.420">
    <property type="match status" value="1"/>
</dbReference>
<reference evidence="2" key="4">
    <citation type="journal article" date="2022" name="PLoS Pathog.">
        <title>Chromosome-level genome of Schistosoma haematobium underpins genome-wide explorations of molecular variation.</title>
        <authorList>
            <person name="Stroehlein A.J."/>
            <person name="Korhonen P.K."/>
            <person name="Lee V.V."/>
            <person name="Ralph S.A."/>
            <person name="Mentink-Kane M."/>
            <person name="You H."/>
            <person name="McManus D.P."/>
            <person name="Tchuente L.T."/>
            <person name="Stothard J.R."/>
            <person name="Kaur P."/>
            <person name="Dudchenko O."/>
            <person name="Aiden E.L."/>
            <person name="Yang B."/>
            <person name="Yang H."/>
            <person name="Emery A.M."/>
            <person name="Webster B.L."/>
            <person name="Brindley P.J."/>
            <person name="Rollinson D."/>
            <person name="Chang B.C.H."/>
            <person name="Gasser R.B."/>
            <person name="Young N.D."/>
        </authorList>
    </citation>
    <scope>NUCLEOTIDE SEQUENCE</scope>
</reference>
<gene>
    <name evidence="2" type="primary">BTBD1_1</name>
    <name evidence="2" type="ORF">MS3_00001358</name>
</gene>
<feature type="compositionally biased region" description="Polar residues" evidence="1">
    <location>
        <begin position="222"/>
        <end position="246"/>
    </location>
</feature>
<evidence type="ECO:0000313" key="3">
    <source>
        <dbReference type="Proteomes" id="UP000471633"/>
    </source>
</evidence>
<dbReference type="InterPro" id="IPR011705">
    <property type="entry name" value="BACK"/>
</dbReference>
<dbReference type="InterPro" id="IPR038648">
    <property type="entry name" value="PHR_sf"/>
</dbReference>
<dbReference type="InterPro" id="IPR011333">
    <property type="entry name" value="SKP1/BTB/POZ_sf"/>
</dbReference>
<feature type="compositionally biased region" description="Polar residues" evidence="1">
    <location>
        <begin position="522"/>
        <end position="533"/>
    </location>
</feature>
<dbReference type="PROSITE" id="PS50097">
    <property type="entry name" value="BTB"/>
    <property type="match status" value="1"/>
</dbReference>
<feature type="compositionally biased region" description="Low complexity" evidence="1">
    <location>
        <begin position="334"/>
        <end position="344"/>
    </location>
</feature>
<accession>A0A6A5DN51</accession>
<feature type="compositionally biased region" description="Low complexity" evidence="1">
    <location>
        <begin position="1254"/>
        <end position="1275"/>
    </location>
</feature>
<dbReference type="Gene3D" id="2.60.120.820">
    <property type="entry name" value="PHR domain"/>
    <property type="match status" value="1"/>
</dbReference>
<feature type="compositionally biased region" description="Polar residues" evidence="1">
    <location>
        <begin position="627"/>
        <end position="637"/>
    </location>
</feature>
<name>A0A6A5DN51_SCHHA</name>
<feature type="compositionally biased region" description="Basic and acidic residues" evidence="1">
    <location>
        <begin position="42"/>
        <end position="57"/>
    </location>
</feature>
<dbReference type="GeneID" id="24590075"/>
<reference evidence="2" key="2">
    <citation type="journal article" date="2019" name="Gigascience">
        <title>High-quality Schistosoma haematobium genome achieved by single-molecule and long-range sequencing.</title>
        <authorList>
            <person name="Stroehlein A.J."/>
            <person name="Korhonen P.K."/>
            <person name="Chong T.M."/>
            <person name="Lim Y.L."/>
            <person name="Chan K.G."/>
            <person name="Webster B."/>
            <person name="Rollinson D."/>
            <person name="Brindley P.J."/>
            <person name="Gasser R.B."/>
            <person name="Young N.D."/>
        </authorList>
    </citation>
    <scope>NUCLEOTIDE SEQUENCE</scope>
</reference>
<feature type="compositionally biased region" description="Low complexity" evidence="1">
    <location>
        <begin position="539"/>
        <end position="603"/>
    </location>
</feature>
<dbReference type="Pfam" id="PF00651">
    <property type="entry name" value="BTB"/>
    <property type="match status" value="1"/>
</dbReference>
<dbReference type="GO" id="GO:0022008">
    <property type="term" value="P:neurogenesis"/>
    <property type="evidence" value="ECO:0007669"/>
    <property type="project" value="TreeGrafter"/>
</dbReference>